<feature type="binding site" evidence="1">
    <location>
        <position position="224"/>
    </location>
    <ligand>
        <name>Zn(2+)</name>
        <dbReference type="ChEBI" id="CHEBI:29105"/>
        <note>catalytic</note>
    </ligand>
</feature>
<dbReference type="Proteomes" id="UP001209570">
    <property type="component" value="Unassembled WGS sequence"/>
</dbReference>
<dbReference type="GO" id="GO:0006508">
    <property type="term" value="P:proteolysis"/>
    <property type="evidence" value="ECO:0007669"/>
    <property type="project" value="UniProtKB-KW"/>
</dbReference>
<dbReference type="Pfam" id="PF01400">
    <property type="entry name" value="Astacin"/>
    <property type="match status" value="1"/>
</dbReference>
<dbReference type="PANTHER" id="PTHR10127:SF850">
    <property type="entry name" value="METALLOENDOPEPTIDASE"/>
    <property type="match status" value="1"/>
</dbReference>
<dbReference type="InterPro" id="IPR024079">
    <property type="entry name" value="MetalloPept_cat_dom_sf"/>
</dbReference>
<comment type="caution">
    <text evidence="4">The sequence shown here is derived from an EMBL/GenBank/DDBJ whole genome shotgun (WGS) entry which is preliminary data.</text>
</comment>
<dbReference type="InterPro" id="IPR001506">
    <property type="entry name" value="Peptidase_M12A"/>
</dbReference>
<organism evidence="4 5">
    <name type="scientific">Pythium insidiosum</name>
    <name type="common">Pythiosis disease agent</name>
    <dbReference type="NCBI Taxonomy" id="114742"/>
    <lineage>
        <taxon>Eukaryota</taxon>
        <taxon>Sar</taxon>
        <taxon>Stramenopiles</taxon>
        <taxon>Oomycota</taxon>
        <taxon>Peronosporomycetes</taxon>
        <taxon>Pythiales</taxon>
        <taxon>Pythiaceae</taxon>
        <taxon>Pythium</taxon>
    </lineage>
</organism>
<comment type="caution">
    <text evidence="1">Lacks conserved residue(s) required for the propagation of feature annotation.</text>
</comment>
<feature type="active site" evidence="1">
    <location>
        <position position="225"/>
    </location>
</feature>
<dbReference type="AlphaFoldDB" id="A0AAD5LS62"/>
<keyword evidence="1 2" id="KW-0378">Hydrolase</keyword>
<protein>
    <recommendedName>
        <fullName evidence="2">Metalloendopeptidase</fullName>
        <ecNumber evidence="2">3.4.24.-</ecNumber>
    </recommendedName>
</protein>
<evidence type="ECO:0000313" key="4">
    <source>
        <dbReference type="EMBL" id="KAJ0391923.1"/>
    </source>
</evidence>
<keyword evidence="5" id="KW-1185">Reference proteome</keyword>
<dbReference type="PRINTS" id="PR00480">
    <property type="entry name" value="ASTACIN"/>
</dbReference>
<sequence length="364" mass="40936">MSPSPVEAAALRSTRLRVHISHAAKDTRDCEINGLTLRHHSLHYFSDKTYVACSHGRAGCYVMDRAHDHARQISCPSDGADLQRRIDAHRQKEEQEAEDERRRRRLSLAVSQPERQWENGVVCFQFHDQYPFDSAQTAVIYDAMRVYEKETNVRFMTLDTCKSKGLTAHCKGCVNYIDLKHPPTGRDCNSSIGVNTRGGQIMNLADRCFEGDGALKHSTGTTIHEIGHALGLYHEHQHPQRRVAVFWDDIPQSIWGEMKVRDVSVGGKYDPDSIMHYPQSYGFCFPKFCGGSVQTDCVPPDSKFCGLNDDPATCVQPRKELCDSARTSVIGQRRYLSKGDLDALKALYKTPAAWPAAESLIPKL</sequence>
<accession>A0AAD5LS62</accession>
<dbReference type="GO" id="GO:0004222">
    <property type="term" value="F:metalloendopeptidase activity"/>
    <property type="evidence" value="ECO:0007669"/>
    <property type="project" value="UniProtKB-UniRule"/>
</dbReference>
<evidence type="ECO:0000256" key="2">
    <source>
        <dbReference type="RuleBase" id="RU361183"/>
    </source>
</evidence>
<keyword evidence="1 2" id="KW-0482">Metalloprotease</keyword>
<dbReference type="SMART" id="SM00235">
    <property type="entry name" value="ZnMc"/>
    <property type="match status" value="1"/>
</dbReference>
<keyword evidence="1 2" id="KW-0862">Zinc</keyword>
<dbReference type="EMBL" id="JAKCXM010000785">
    <property type="protein sequence ID" value="KAJ0391923.1"/>
    <property type="molecule type" value="Genomic_DNA"/>
</dbReference>
<feature type="binding site" evidence="1">
    <location>
        <position position="228"/>
    </location>
    <ligand>
        <name>Zn(2+)</name>
        <dbReference type="ChEBI" id="CHEBI:29105"/>
        <note>catalytic</note>
    </ligand>
</feature>
<dbReference type="PROSITE" id="PS51864">
    <property type="entry name" value="ASTACIN"/>
    <property type="match status" value="1"/>
</dbReference>
<dbReference type="InterPro" id="IPR006026">
    <property type="entry name" value="Peptidase_Metallo"/>
</dbReference>
<feature type="binding site" evidence="1">
    <location>
        <position position="234"/>
    </location>
    <ligand>
        <name>Zn(2+)</name>
        <dbReference type="ChEBI" id="CHEBI:29105"/>
        <note>catalytic</note>
    </ligand>
</feature>
<dbReference type="SUPFAM" id="SSF55486">
    <property type="entry name" value="Metalloproteases ('zincins'), catalytic domain"/>
    <property type="match status" value="1"/>
</dbReference>
<evidence type="ECO:0000256" key="1">
    <source>
        <dbReference type="PROSITE-ProRule" id="PRU01211"/>
    </source>
</evidence>
<dbReference type="GO" id="GO:0008270">
    <property type="term" value="F:zinc ion binding"/>
    <property type="evidence" value="ECO:0007669"/>
    <property type="project" value="UniProtKB-UniRule"/>
</dbReference>
<dbReference type="PANTHER" id="PTHR10127">
    <property type="entry name" value="DISCOIDIN, CUB, EGF, LAMININ , AND ZINC METALLOPROTEASE DOMAIN CONTAINING"/>
    <property type="match status" value="1"/>
</dbReference>
<keyword evidence="1 2" id="KW-0479">Metal-binding</keyword>
<proteinExistence type="predicted"/>
<reference evidence="4" key="1">
    <citation type="submission" date="2021-12" db="EMBL/GenBank/DDBJ databases">
        <title>Prjna785345.</title>
        <authorList>
            <person name="Rujirawat T."/>
            <person name="Krajaejun T."/>
        </authorList>
    </citation>
    <scope>NUCLEOTIDE SEQUENCE</scope>
    <source>
        <strain evidence="4">Pi057C3</strain>
    </source>
</reference>
<feature type="domain" description="Peptidase M12A" evidence="3">
    <location>
        <begin position="108"/>
        <end position="351"/>
    </location>
</feature>
<dbReference type="EC" id="3.4.24.-" evidence="2"/>
<dbReference type="Gene3D" id="3.40.390.10">
    <property type="entry name" value="Collagenase (Catalytic Domain)"/>
    <property type="match status" value="1"/>
</dbReference>
<name>A0AAD5LS62_PYTIN</name>
<evidence type="ECO:0000313" key="5">
    <source>
        <dbReference type="Proteomes" id="UP001209570"/>
    </source>
</evidence>
<keyword evidence="1 2" id="KW-0645">Protease</keyword>
<evidence type="ECO:0000259" key="3">
    <source>
        <dbReference type="PROSITE" id="PS51864"/>
    </source>
</evidence>
<comment type="cofactor">
    <cofactor evidence="1 2">
        <name>Zn(2+)</name>
        <dbReference type="ChEBI" id="CHEBI:29105"/>
    </cofactor>
    <text evidence="1 2">Binds 1 zinc ion per subunit.</text>
</comment>
<gene>
    <name evidence="4" type="ORF">P43SY_010584</name>
</gene>